<organism evidence="2 3">
    <name type="scientific">Streptomyces vulcanius</name>
    <dbReference type="NCBI Taxonomy" id="1441876"/>
    <lineage>
        <taxon>Bacteria</taxon>
        <taxon>Bacillati</taxon>
        <taxon>Actinomycetota</taxon>
        <taxon>Actinomycetes</taxon>
        <taxon>Kitasatosporales</taxon>
        <taxon>Streptomycetaceae</taxon>
        <taxon>Streptomyces</taxon>
    </lineage>
</organism>
<comment type="caution">
    <text evidence="2">The sequence shown here is derived from an EMBL/GenBank/DDBJ whole genome shotgun (WGS) entry which is preliminary data.</text>
</comment>
<protein>
    <submittedName>
        <fullName evidence="2">XRE family transcriptional regulator</fullName>
    </submittedName>
</protein>
<evidence type="ECO:0000313" key="3">
    <source>
        <dbReference type="Proteomes" id="UP001595839"/>
    </source>
</evidence>
<dbReference type="SUPFAM" id="SSF47413">
    <property type="entry name" value="lambda repressor-like DNA-binding domains"/>
    <property type="match status" value="1"/>
</dbReference>
<name>A0ABV9B210_9ACTN</name>
<dbReference type="Proteomes" id="UP001595839">
    <property type="component" value="Unassembled WGS sequence"/>
</dbReference>
<dbReference type="RefSeq" id="WP_381183719.1">
    <property type="nucleotide sequence ID" value="NZ_JBHSFK010000040.1"/>
</dbReference>
<dbReference type="InterPro" id="IPR010982">
    <property type="entry name" value="Lambda_DNA-bd_dom_sf"/>
</dbReference>
<dbReference type="SUPFAM" id="SSF88659">
    <property type="entry name" value="Sigma3 and sigma4 domains of RNA polymerase sigma factors"/>
    <property type="match status" value="1"/>
</dbReference>
<evidence type="ECO:0000313" key="2">
    <source>
        <dbReference type="EMBL" id="MFC4506107.1"/>
    </source>
</evidence>
<accession>A0ABV9B210</accession>
<evidence type="ECO:0000256" key="1">
    <source>
        <dbReference type="SAM" id="MobiDB-lite"/>
    </source>
</evidence>
<feature type="compositionally biased region" description="Basic and acidic residues" evidence="1">
    <location>
        <begin position="13"/>
        <end position="22"/>
    </location>
</feature>
<dbReference type="EMBL" id="JBHSFK010000040">
    <property type="protein sequence ID" value="MFC4506107.1"/>
    <property type="molecule type" value="Genomic_DNA"/>
</dbReference>
<reference evidence="3" key="1">
    <citation type="journal article" date="2019" name="Int. J. Syst. Evol. Microbiol.">
        <title>The Global Catalogue of Microorganisms (GCM) 10K type strain sequencing project: providing services to taxonomists for standard genome sequencing and annotation.</title>
        <authorList>
            <consortium name="The Broad Institute Genomics Platform"/>
            <consortium name="The Broad Institute Genome Sequencing Center for Infectious Disease"/>
            <person name="Wu L."/>
            <person name="Ma J."/>
        </authorList>
    </citation>
    <scope>NUCLEOTIDE SEQUENCE [LARGE SCALE GENOMIC DNA]</scope>
    <source>
        <strain evidence="3">CGMCC 4.7177</strain>
    </source>
</reference>
<gene>
    <name evidence="2" type="ORF">ACFPIH_42825</name>
</gene>
<dbReference type="InterPro" id="IPR013324">
    <property type="entry name" value="RNA_pol_sigma_r3/r4-like"/>
</dbReference>
<proteinExistence type="predicted"/>
<keyword evidence="3" id="KW-1185">Reference proteome</keyword>
<feature type="region of interest" description="Disordered" evidence="1">
    <location>
        <begin position="1"/>
        <end position="25"/>
    </location>
</feature>
<sequence length="296" mass="33622">MTSPEPEQPDEEPPSRRGRPPESIEEEVGATHRAWLEFLRNRLFTSGLTLDELVSRSGYSKSRLSELLRGKGYYPGWEITYSVVRALDLPAWPLRRLWTAAAREANKNLTWIESRIHDVQPLGPEERPVAHHGFTEAMEKPYTAYARVFLQSDQRAQWVVAETFDILWLTWEEAVASPNTPRHAWLLLRSRVMCRAHQRHDGRPDLRTAALSTATQAQIPDLGARLAQIEKLARFFDAIAQLPRDQLDVTVLRYLCGLDPDAIPGIVGLSPAFTHTLDHHARGALNGIHPHTDTRE</sequence>